<evidence type="ECO:0000256" key="3">
    <source>
        <dbReference type="ARBA" id="ARBA00022527"/>
    </source>
</evidence>
<sequence>MARLTITYLWAHLSLLLVVTFFGLHHLGSLLLDSNKLVMLATYLLAIWFNNIPERTIVWSANRNNLAQRGSTVQLTADGQLVLNNQSGTRIWTRPELGGSGAAYAAMLDTGNFVLAGQAGANLWQSFDEPTDTLLPTQNLNLGGELIAPYLEKNYSDGRFKLILQDDGNLVMQTTAYPLTTSIFAYWTTQSSIGSGHQLIFNQSGYMYVVATNGTILNPVFSNSVPSQDLYLRATIDYDGVFRQYVYPKTASGGKRWAMNWTTLPNSIPSNICLAIRYSAASGACGFNSYCTLGDDQRPSCRCPPGYTFSDHDDERKGCKKTFISQDCDHPSQEIDSFEIRDMPNTNFPYADYEVFSPVDEDWCRQSCLSDCYCDVATFIDGKCWKKRGPLLNGVTDPSLRDKALMKVRIANWTAGSSAKKRDPSALIVTGSVLLGSSIFLIVLSLLGIYVFFTRWNRQKRKVIPQHHVIRDMNLQNFTYNELETATGGFDEELGRGAFGPVYKGVLGDEDKQIIAVKKLEKMAGEGETEFKTEVKVIGRTNHKNLVQLVGFCNEGQHRLLVYEYMSSGSLSNYIFGDSRPNWHRRMQIAFGLPFSTNGQAYKNVSLGSSLTAASGDLPYLDHSIFGWKWNRLWSHSASSGERWAMAWTTSANFVPPNICLAISYAVGSGACGFNSYCELGDDQRPSCRCPPGYTFFDQYDERKGCKQIFISQDCGHPSPETDSFEIRDMLNTNFPYADYEYFRSVTEDWCRQACLSDCNCAVATFNDGECWKKRGPLTNGVTDPTIGDKALMKLKAKLEAKNSVCLRHCKMTLVPTRRMQHPNHSLNTPVTVKVDVYIICCRRSVDMEISGTGAILTDWAYDCYRIHTLTESTLERVLKVAIWCVQEMPSLRPTMRKVTQMLEGVVEVPAPPNPFPFNENSYS</sequence>
<evidence type="ECO:0000256" key="7">
    <source>
        <dbReference type="ARBA" id="ARBA00022729"/>
    </source>
</evidence>
<dbReference type="InterPro" id="IPR001480">
    <property type="entry name" value="Bulb-type_lectin_dom"/>
</dbReference>
<feature type="transmembrane region" description="Helical" evidence="18">
    <location>
        <begin position="427"/>
        <end position="453"/>
    </location>
</feature>
<evidence type="ECO:0000256" key="1">
    <source>
        <dbReference type="ARBA" id="ARBA00004479"/>
    </source>
</evidence>
<feature type="domain" description="Bulb-type lectin" evidence="20">
    <location>
        <begin position="1"/>
        <end position="128"/>
    </location>
</feature>
<dbReference type="GO" id="GO:0005524">
    <property type="term" value="F:ATP binding"/>
    <property type="evidence" value="ECO:0007669"/>
    <property type="project" value="UniProtKB-KW"/>
</dbReference>
<keyword evidence="9" id="KW-0418">Kinase</keyword>
<dbReference type="PROSITE" id="PS50011">
    <property type="entry name" value="PROTEIN_KINASE_DOM"/>
    <property type="match status" value="1"/>
</dbReference>
<evidence type="ECO:0000256" key="5">
    <source>
        <dbReference type="ARBA" id="ARBA00022679"/>
    </source>
</evidence>
<dbReference type="Pfam" id="PF07714">
    <property type="entry name" value="PK_Tyr_Ser-Thr"/>
    <property type="match status" value="1"/>
</dbReference>
<dbReference type="Gene3D" id="2.90.10.10">
    <property type="entry name" value="Bulb-type lectin domain"/>
    <property type="match status" value="2"/>
</dbReference>
<reference evidence="22" key="1">
    <citation type="journal article" date="2019" name="Gigascience">
        <title>De novo genome assembly of the endangered Acer yangbiense, a plant species with extremely small populations endemic to Yunnan Province, China.</title>
        <authorList>
            <person name="Yang J."/>
            <person name="Wariss H.M."/>
            <person name="Tao L."/>
            <person name="Zhang R."/>
            <person name="Yun Q."/>
            <person name="Hollingsworth P."/>
            <person name="Dao Z."/>
            <person name="Luo G."/>
            <person name="Guo H."/>
            <person name="Ma Y."/>
            <person name="Sun W."/>
        </authorList>
    </citation>
    <scope>NUCLEOTIDE SEQUENCE [LARGE SCALE GENOMIC DNA]</scope>
    <source>
        <strain evidence="22">cv. br00</strain>
    </source>
</reference>
<keyword evidence="6 18" id="KW-0812">Transmembrane</keyword>
<comment type="catalytic activity">
    <reaction evidence="16">
        <text>L-threonyl-[protein] + ATP = O-phospho-L-threonyl-[protein] + ADP + H(+)</text>
        <dbReference type="Rhea" id="RHEA:46608"/>
        <dbReference type="Rhea" id="RHEA-COMP:11060"/>
        <dbReference type="Rhea" id="RHEA-COMP:11605"/>
        <dbReference type="ChEBI" id="CHEBI:15378"/>
        <dbReference type="ChEBI" id="CHEBI:30013"/>
        <dbReference type="ChEBI" id="CHEBI:30616"/>
        <dbReference type="ChEBI" id="CHEBI:61977"/>
        <dbReference type="ChEBI" id="CHEBI:456216"/>
        <dbReference type="EC" id="2.7.11.1"/>
    </reaction>
</comment>
<dbReference type="SUPFAM" id="SSF56112">
    <property type="entry name" value="Protein kinase-like (PK-like)"/>
    <property type="match status" value="1"/>
</dbReference>
<feature type="transmembrane region" description="Helical" evidence="18">
    <location>
        <begin position="37"/>
        <end position="53"/>
    </location>
</feature>
<dbReference type="InterPro" id="IPR011009">
    <property type="entry name" value="Kinase-like_dom_sf"/>
</dbReference>
<evidence type="ECO:0000313" key="22">
    <source>
        <dbReference type="Proteomes" id="UP000326939"/>
    </source>
</evidence>
<dbReference type="EMBL" id="VDCV01000003">
    <property type="protein sequence ID" value="KAB5565144.1"/>
    <property type="molecule type" value="Genomic_DNA"/>
</dbReference>
<evidence type="ECO:0000256" key="6">
    <source>
        <dbReference type="ARBA" id="ARBA00022692"/>
    </source>
</evidence>
<keyword evidence="22" id="KW-1185">Reference proteome</keyword>
<evidence type="ECO:0000256" key="4">
    <source>
        <dbReference type="ARBA" id="ARBA00022536"/>
    </source>
</evidence>
<keyword evidence="4" id="KW-0245">EGF-like domain</keyword>
<protein>
    <recommendedName>
        <fullName evidence="2">non-specific serine/threonine protein kinase</fullName>
        <ecNumber evidence="2">2.7.11.1</ecNumber>
    </recommendedName>
</protein>
<dbReference type="PANTHER" id="PTHR47976:SF47">
    <property type="entry name" value="RECEPTOR-LIKE SERINE_THREONINE-PROTEIN KINASE"/>
    <property type="match status" value="1"/>
</dbReference>
<dbReference type="GO" id="GO:0004674">
    <property type="term" value="F:protein serine/threonine kinase activity"/>
    <property type="evidence" value="ECO:0007669"/>
    <property type="project" value="UniProtKB-KW"/>
</dbReference>
<dbReference type="PANTHER" id="PTHR47976">
    <property type="entry name" value="G-TYPE LECTIN S-RECEPTOR-LIKE SERINE/THREONINE-PROTEIN KINASE SD2-5"/>
    <property type="match status" value="1"/>
</dbReference>
<dbReference type="InterPro" id="IPR036426">
    <property type="entry name" value="Bulb-type_lectin_dom_sf"/>
</dbReference>
<keyword evidence="13" id="KW-1015">Disulfide bond</keyword>
<dbReference type="CDD" id="cd00028">
    <property type="entry name" value="B_lectin"/>
    <property type="match status" value="1"/>
</dbReference>
<dbReference type="Gene3D" id="1.10.510.10">
    <property type="entry name" value="Transferase(Phosphotransferase) domain 1"/>
    <property type="match status" value="1"/>
</dbReference>
<dbReference type="AlphaFoldDB" id="A0A5N5NC84"/>
<dbReference type="InterPro" id="IPR024171">
    <property type="entry name" value="SRK-like_kinase"/>
</dbReference>
<keyword evidence="3" id="KW-0723">Serine/threonine-protein kinase</keyword>
<dbReference type="InterPro" id="IPR001245">
    <property type="entry name" value="Ser-Thr/Tyr_kinase_cat_dom"/>
</dbReference>
<evidence type="ECO:0000256" key="9">
    <source>
        <dbReference type="ARBA" id="ARBA00022777"/>
    </source>
</evidence>
<feature type="domain" description="Protein kinase" evidence="19">
    <location>
        <begin position="488"/>
        <end position="917"/>
    </location>
</feature>
<proteinExistence type="predicted"/>
<keyword evidence="8" id="KW-0547">Nucleotide-binding</keyword>
<dbReference type="EC" id="2.7.11.1" evidence="2"/>
<evidence type="ECO:0000256" key="17">
    <source>
        <dbReference type="ARBA" id="ARBA00048679"/>
    </source>
</evidence>
<evidence type="ECO:0000256" key="15">
    <source>
        <dbReference type="ARBA" id="ARBA00023180"/>
    </source>
</evidence>
<evidence type="ECO:0000256" key="13">
    <source>
        <dbReference type="ARBA" id="ARBA00023157"/>
    </source>
</evidence>
<feature type="transmembrane region" description="Helical" evidence="18">
    <location>
        <begin position="6"/>
        <end position="25"/>
    </location>
</feature>
<evidence type="ECO:0000256" key="14">
    <source>
        <dbReference type="ARBA" id="ARBA00023170"/>
    </source>
</evidence>
<dbReference type="GO" id="GO:0016020">
    <property type="term" value="C:membrane"/>
    <property type="evidence" value="ECO:0007669"/>
    <property type="project" value="UniProtKB-SubCell"/>
</dbReference>
<keyword evidence="11 18" id="KW-1133">Transmembrane helix</keyword>
<keyword evidence="7" id="KW-0732">Signal</keyword>
<evidence type="ECO:0000259" key="19">
    <source>
        <dbReference type="PROSITE" id="PS50011"/>
    </source>
</evidence>
<dbReference type="SUPFAM" id="SSF51110">
    <property type="entry name" value="alpha-D-mannose-specific plant lectins"/>
    <property type="match status" value="1"/>
</dbReference>
<dbReference type="PIRSF" id="PIRSF000641">
    <property type="entry name" value="SRK"/>
    <property type="match status" value="1"/>
</dbReference>
<evidence type="ECO:0000256" key="18">
    <source>
        <dbReference type="SAM" id="Phobius"/>
    </source>
</evidence>
<evidence type="ECO:0000256" key="2">
    <source>
        <dbReference type="ARBA" id="ARBA00012513"/>
    </source>
</evidence>
<dbReference type="Proteomes" id="UP000326939">
    <property type="component" value="Chromosome 3"/>
</dbReference>
<evidence type="ECO:0000256" key="11">
    <source>
        <dbReference type="ARBA" id="ARBA00022989"/>
    </source>
</evidence>
<comment type="catalytic activity">
    <reaction evidence="17">
        <text>L-seryl-[protein] + ATP = O-phospho-L-seryl-[protein] + ADP + H(+)</text>
        <dbReference type="Rhea" id="RHEA:17989"/>
        <dbReference type="Rhea" id="RHEA-COMP:9863"/>
        <dbReference type="Rhea" id="RHEA-COMP:11604"/>
        <dbReference type="ChEBI" id="CHEBI:15378"/>
        <dbReference type="ChEBI" id="CHEBI:29999"/>
        <dbReference type="ChEBI" id="CHEBI:30616"/>
        <dbReference type="ChEBI" id="CHEBI:83421"/>
        <dbReference type="ChEBI" id="CHEBI:456216"/>
        <dbReference type="EC" id="2.7.11.1"/>
    </reaction>
</comment>
<dbReference type="FunFam" id="2.90.10.10:FF:000024">
    <property type="entry name" value="Uncharacterized protein"/>
    <property type="match status" value="1"/>
</dbReference>
<dbReference type="FunFam" id="3.30.200.20:FF:000059">
    <property type="entry name" value="S-receptor-like serine/threonine-protein kinase"/>
    <property type="match status" value="1"/>
</dbReference>
<name>A0A5N5NC84_9ROSI</name>
<accession>A0A5N5NC84</accession>
<dbReference type="InterPro" id="IPR051343">
    <property type="entry name" value="G-type_lectin_kinases/EP1-like"/>
</dbReference>
<evidence type="ECO:0000259" key="20">
    <source>
        <dbReference type="PROSITE" id="PS50927"/>
    </source>
</evidence>
<keyword evidence="10" id="KW-0067">ATP-binding</keyword>
<keyword evidence="5" id="KW-0808">Transferase</keyword>
<evidence type="ECO:0000256" key="12">
    <source>
        <dbReference type="ARBA" id="ARBA00023136"/>
    </source>
</evidence>
<dbReference type="PROSITE" id="PS50927">
    <property type="entry name" value="BULB_LECTIN"/>
    <property type="match status" value="1"/>
</dbReference>
<keyword evidence="14" id="KW-0675">Receptor</keyword>
<dbReference type="Pfam" id="PF01453">
    <property type="entry name" value="B_lectin"/>
    <property type="match status" value="1"/>
</dbReference>
<dbReference type="SMART" id="SM00108">
    <property type="entry name" value="B_lectin"/>
    <property type="match status" value="1"/>
</dbReference>
<comment type="caution">
    <text evidence="21">The sequence shown here is derived from an EMBL/GenBank/DDBJ whole genome shotgun (WGS) entry which is preliminary data.</text>
</comment>
<evidence type="ECO:0000256" key="16">
    <source>
        <dbReference type="ARBA" id="ARBA00047899"/>
    </source>
</evidence>
<dbReference type="InterPro" id="IPR000719">
    <property type="entry name" value="Prot_kinase_dom"/>
</dbReference>
<evidence type="ECO:0000313" key="21">
    <source>
        <dbReference type="EMBL" id="KAB5565144.1"/>
    </source>
</evidence>
<gene>
    <name evidence="21" type="ORF">DKX38_005198</name>
</gene>
<dbReference type="Gene3D" id="3.30.200.20">
    <property type="entry name" value="Phosphorylase Kinase, domain 1"/>
    <property type="match status" value="1"/>
</dbReference>
<organism evidence="21 22">
    <name type="scientific">Salix brachista</name>
    <dbReference type="NCBI Taxonomy" id="2182728"/>
    <lineage>
        <taxon>Eukaryota</taxon>
        <taxon>Viridiplantae</taxon>
        <taxon>Streptophyta</taxon>
        <taxon>Embryophyta</taxon>
        <taxon>Tracheophyta</taxon>
        <taxon>Spermatophyta</taxon>
        <taxon>Magnoliopsida</taxon>
        <taxon>eudicotyledons</taxon>
        <taxon>Gunneridae</taxon>
        <taxon>Pentapetalae</taxon>
        <taxon>rosids</taxon>
        <taxon>fabids</taxon>
        <taxon>Malpighiales</taxon>
        <taxon>Salicaceae</taxon>
        <taxon>Saliceae</taxon>
        <taxon>Salix</taxon>
    </lineage>
</organism>
<evidence type="ECO:0000256" key="8">
    <source>
        <dbReference type="ARBA" id="ARBA00022741"/>
    </source>
</evidence>
<comment type="subcellular location">
    <subcellularLocation>
        <location evidence="1">Membrane</location>
        <topology evidence="1">Single-pass type I membrane protein</topology>
    </subcellularLocation>
</comment>
<keyword evidence="12 18" id="KW-0472">Membrane</keyword>
<evidence type="ECO:0000256" key="10">
    <source>
        <dbReference type="ARBA" id="ARBA00022840"/>
    </source>
</evidence>
<keyword evidence="15" id="KW-0325">Glycoprotein</keyword>